<dbReference type="GO" id="GO:0012505">
    <property type="term" value="C:endomembrane system"/>
    <property type="evidence" value="ECO:0007669"/>
    <property type="project" value="TreeGrafter"/>
</dbReference>
<keyword evidence="10" id="KW-1185">Reference proteome</keyword>
<dbReference type="Pfam" id="PF20067">
    <property type="entry name" value="SSL_N"/>
    <property type="match status" value="1"/>
</dbReference>
<comment type="similarity">
    <text evidence="2">Belongs to the strictosidine synthase family.</text>
</comment>
<name>A0A498KIY4_MALDO</name>
<comment type="subcellular location">
    <subcellularLocation>
        <location evidence="1">Vacuole</location>
    </subcellularLocation>
</comment>
<dbReference type="EMBL" id="RDQH01000328">
    <property type="protein sequence ID" value="RXI06364.1"/>
    <property type="molecule type" value="Genomic_DNA"/>
</dbReference>
<sequence>MWDSLTFITKPQIQFNAIPESMNSADSVSVPKPSSKSSWLSAPTSLFLILIIPIFAATLIYQLDSFDPAPVPFSELTRHLIQKAPAQNSRMLRGAERVGYGVLLGPEDVAYDKRSGIIYTGCADGWMKRIKRNESENPEFAVENWVNTGGRPLGLAFGHHDEVLVADADKGLLNVTSEGEVKVLADKAEGVKFLLTDAVDVAVDGMIYFTDASYKYNMKDHVWDILEGRPHGRLMSYDSATKQTTVLLRDLYFANGVVVSPDQSHVIYCETPMRRCRKFYIQGEKKGSVDTFIDHLPGLPDNIRYDGEGHYWIAMSMGLSLAWDFAVRYPFIRKVMAIMEKYKLRPSVEKNGGVLAVDIEGNLIAHYYDPGLSMISSGIKIGNYIYCGSPIYPYMLRLNIQENPPIAAII</sequence>
<dbReference type="InterPro" id="IPR011042">
    <property type="entry name" value="6-blade_b-propeller_TolB-like"/>
</dbReference>
<proteinExistence type="inferred from homology"/>
<dbReference type="GO" id="GO:0005773">
    <property type="term" value="C:vacuole"/>
    <property type="evidence" value="ECO:0007669"/>
    <property type="project" value="UniProtKB-SubCell"/>
</dbReference>
<dbReference type="FunFam" id="2.120.10.30:FF:000073">
    <property type="entry name" value="Protein STRICTOSIDINE SYNTHASE-LIKE 6"/>
    <property type="match status" value="1"/>
</dbReference>
<keyword evidence="6" id="KW-0325">Glycoprotein</keyword>
<evidence type="ECO:0000313" key="9">
    <source>
        <dbReference type="EMBL" id="RXI06364.1"/>
    </source>
</evidence>
<organism evidence="9 10">
    <name type="scientific">Malus domestica</name>
    <name type="common">Apple</name>
    <name type="synonym">Pyrus malus</name>
    <dbReference type="NCBI Taxonomy" id="3750"/>
    <lineage>
        <taxon>Eukaryota</taxon>
        <taxon>Viridiplantae</taxon>
        <taxon>Streptophyta</taxon>
        <taxon>Embryophyta</taxon>
        <taxon>Tracheophyta</taxon>
        <taxon>Spermatophyta</taxon>
        <taxon>Magnoliopsida</taxon>
        <taxon>eudicotyledons</taxon>
        <taxon>Gunneridae</taxon>
        <taxon>Pentapetalae</taxon>
        <taxon>rosids</taxon>
        <taxon>fabids</taxon>
        <taxon>Rosales</taxon>
        <taxon>Rosaceae</taxon>
        <taxon>Amygdaloideae</taxon>
        <taxon>Maleae</taxon>
        <taxon>Malus</taxon>
    </lineage>
</organism>
<dbReference type="PANTHER" id="PTHR10426:SF88">
    <property type="entry name" value="ADIPOCYTE PLASMA MEMBRANE-ASSOCIATED PROTEIN HEMOMUCIN-RELATED"/>
    <property type="match status" value="1"/>
</dbReference>
<dbReference type="Pfam" id="PF03088">
    <property type="entry name" value="Str_synth"/>
    <property type="match status" value="1"/>
</dbReference>
<evidence type="ECO:0000256" key="7">
    <source>
        <dbReference type="SAM" id="Phobius"/>
    </source>
</evidence>
<feature type="domain" description="Strictosidine synthase conserved region" evidence="8">
    <location>
        <begin position="197"/>
        <end position="284"/>
    </location>
</feature>
<dbReference type="InterPro" id="IPR018119">
    <property type="entry name" value="Strictosidine_synth_cons-reg"/>
</dbReference>
<keyword evidence="7" id="KW-1133">Transmembrane helix</keyword>
<feature type="transmembrane region" description="Helical" evidence="7">
    <location>
        <begin position="39"/>
        <end position="61"/>
    </location>
</feature>
<evidence type="ECO:0000256" key="2">
    <source>
        <dbReference type="ARBA" id="ARBA00009191"/>
    </source>
</evidence>
<dbReference type="GO" id="GO:0009753">
    <property type="term" value="P:response to jasmonic acid"/>
    <property type="evidence" value="ECO:0007669"/>
    <property type="project" value="UniProtKB-ARBA"/>
</dbReference>
<keyword evidence="3" id="KW-0597">Phosphoprotein</keyword>
<gene>
    <name evidence="9" type="ORF">DVH24_018406</name>
</gene>
<dbReference type="SUPFAM" id="SSF63829">
    <property type="entry name" value="Calcium-dependent phosphotriesterase"/>
    <property type="match status" value="1"/>
</dbReference>
<evidence type="ECO:0000256" key="5">
    <source>
        <dbReference type="ARBA" id="ARBA00022729"/>
    </source>
</evidence>
<keyword evidence="4" id="KW-0926">Vacuole</keyword>
<keyword evidence="7" id="KW-0472">Membrane</keyword>
<reference evidence="9 10" key="1">
    <citation type="submission" date="2018-10" db="EMBL/GenBank/DDBJ databases">
        <title>A high-quality apple genome assembly.</title>
        <authorList>
            <person name="Hu J."/>
        </authorList>
    </citation>
    <scope>NUCLEOTIDE SEQUENCE [LARGE SCALE GENOMIC DNA]</scope>
    <source>
        <strain evidence="10">cv. HFTH1</strain>
        <tissue evidence="9">Young leaf</tissue>
    </source>
</reference>
<evidence type="ECO:0000256" key="4">
    <source>
        <dbReference type="ARBA" id="ARBA00022554"/>
    </source>
</evidence>
<protein>
    <recommendedName>
        <fullName evidence="8">Strictosidine synthase conserved region domain-containing protein</fullName>
    </recommendedName>
</protein>
<dbReference type="GO" id="GO:0016787">
    <property type="term" value="F:hydrolase activity"/>
    <property type="evidence" value="ECO:0007669"/>
    <property type="project" value="TreeGrafter"/>
</dbReference>
<evidence type="ECO:0000256" key="3">
    <source>
        <dbReference type="ARBA" id="ARBA00022553"/>
    </source>
</evidence>
<evidence type="ECO:0000259" key="8">
    <source>
        <dbReference type="Pfam" id="PF03088"/>
    </source>
</evidence>
<keyword evidence="5" id="KW-0732">Signal</keyword>
<accession>A0A498KIY4</accession>
<comment type="caution">
    <text evidence="9">The sequence shown here is derived from an EMBL/GenBank/DDBJ whole genome shotgun (WGS) entry which is preliminary data.</text>
</comment>
<evidence type="ECO:0000313" key="10">
    <source>
        <dbReference type="Proteomes" id="UP000290289"/>
    </source>
</evidence>
<evidence type="ECO:0000256" key="1">
    <source>
        <dbReference type="ARBA" id="ARBA00004116"/>
    </source>
</evidence>
<dbReference type="Gene3D" id="2.120.10.30">
    <property type="entry name" value="TolB, C-terminal domain"/>
    <property type="match status" value="1"/>
</dbReference>
<dbReference type="Proteomes" id="UP000290289">
    <property type="component" value="Chromosome 2"/>
</dbReference>
<keyword evidence="7" id="KW-0812">Transmembrane</keyword>
<dbReference type="STRING" id="3750.A0A498KIY4"/>
<evidence type="ECO:0000256" key="6">
    <source>
        <dbReference type="ARBA" id="ARBA00023180"/>
    </source>
</evidence>
<dbReference type="PANTHER" id="PTHR10426">
    <property type="entry name" value="STRICTOSIDINE SYNTHASE-RELATED"/>
    <property type="match status" value="1"/>
</dbReference>
<dbReference type="AlphaFoldDB" id="A0A498KIY4"/>